<dbReference type="UniPathway" id="UPA00196"/>
<feature type="transmembrane region" description="Helical" evidence="11">
    <location>
        <begin position="115"/>
        <end position="137"/>
    </location>
</feature>
<evidence type="ECO:0000256" key="5">
    <source>
        <dbReference type="ARBA" id="ARBA00022676"/>
    </source>
</evidence>
<feature type="transmembrane region" description="Helical" evidence="11">
    <location>
        <begin position="401"/>
        <end position="420"/>
    </location>
</feature>
<keyword evidence="10 11" id="KW-0472">Membrane</keyword>
<feature type="transmembrane region" description="Helical" evidence="11">
    <location>
        <begin position="195"/>
        <end position="220"/>
    </location>
</feature>
<feature type="transmembrane region" description="Helical" evidence="11">
    <location>
        <begin position="152"/>
        <end position="174"/>
    </location>
</feature>
<dbReference type="Pfam" id="PF04188">
    <property type="entry name" value="Mannosyl_trans2"/>
    <property type="match status" value="1"/>
</dbReference>
<keyword evidence="7 11" id="KW-0812">Transmembrane</keyword>
<organism evidence="12 13">
    <name type="scientific">Planoprotostelium fungivorum</name>
    <dbReference type="NCBI Taxonomy" id="1890364"/>
    <lineage>
        <taxon>Eukaryota</taxon>
        <taxon>Amoebozoa</taxon>
        <taxon>Evosea</taxon>
        <taxon>Variosea</taxon>
        <taxon>Cavosteliida</taxon>
        <taxon>Cavosteliaceae</taxon>
        <taxon>Planoprotostelium</taxon>
    </lineage>
</organism>
<evidence type="ECO:0000256" key="4">
    <source>
        <dbReference type="ARBA" id="ARBA00022502"/>
    </source>
</evidence>
<proteinExistence type="inferred from homology"/>
<dbReference type="GO" id="GO:0004376">
    <property type="term" value="F:GPI mannosyltransferase activity"/>
    <property type="evidence" value="ECO:0007669"/>
    <property type="project" value="InterPro"/>
</dbReference>
<evidence type="ECO:0000256" key="2">
    <source>
        <dbReference type="ARBA" id="ARBA00004687"/>
    </source>
</evidence>
<accession>A0A2P6NAH1</accession>
<dbReference type="STRING" id="1890364.A0A2P6NAH1"/>
<keyword evidence="13" id="KW-1185">Reference proteome</keyword>
<comment type="caution">
    <text evidence="12">The sequence shown here is derived from an EMBL/GenBank/DDBJ whole genome shotgun (WGS) entry which is preliminary data.</text>
</comment>
<dbReference type="InParanoid" id="A0A2P6NAH1"/>
<keyword evidence="6 11" id="KW-0808">Transferase</keyword>
<feature type="transmembrane region" description="Helical" evidence="11">
    <location>
        <begin position="313"/>
        <end position="332"/>
    </location>
</feature>
<name>A0A2P6NAH1_9EUKA</name>
<dbReference type="EC" id="2.4.1.-" evidence="11"/>
<dbReference type="GO" id="GO:0005789">
    <property type="term" value="C:endoplasmic reticulum membrane"/>
    <property type="evidence" value="ECO:0007669"/>
    <property type="project" value="UniProtKB-SubCell"/>
</dbReference>
<gene>
    <name evidence="12" type="ORF">PROFUN_11283</name>
</gene>
<dbReference type="GO" id="GO:0031501">
    <property type="term" value="C:mannosyltransferase complex"/>
    <property type="evidence" value="ECO:0007669"/>
    <property type="project" value="TreeGrafter"/>
</dbReference>
<evidence type="ECO:0000256" key="9">
    <source>
        <dbReference type="ARBA" id="ARBA00022989"/>
    </source>
</evidence>
<evidence type="ECO:0000256" key="10">
    <source>
        <dbReference type="ARBA" id="ARBA00023136"/>
    </source>
</evidence>
<evidence type="ECO:0000256" key="3">
    <source>
        <dbReference type="ARBA" id="ARBA00008698"/>
    </source>
</evidence>
<dbReference type="FunCoup" id="A0A2P6NAH1">
    <property type="interactions" value="231"/>
</dbReference>
<comment type="pathway">
    <text evidence="2 11">Glycolipid biosynthesis; glycosylphosphatidylinositol-anchor biosynthesis.</text>
</comment>
<evidence type="ECO:0000256" key="7">
    <source>
        <dbReference type="ARBA" id="ARBA00022692"/>
    </source>
</evidence>
<comment type="similarity">
    <text evidence="3 11">Belongs to the PIGV family.</text>
</comment>
<protein>
    <recommendedName>
        <fullName evidence="11">GPI mannosyltransferase 2</fullName>
        <ecNumber evidence="11">2.4.1.-</ecNumber>
    </recommendedName>
</protein>
<dbReference type="OrthoDB" id="10252502at2759"/>
<comment type="function">
    <text evidence="11">Mannosyltransferase involved in glycosylphosphatidylinositol-anchor biosynthesis.</text>
</comment>
<reference evidence="12 13" key="1">
    <citation type="journal article" date="2018" name="Genome Biol. Evol.">
        <title>Multiple Roots of Fruiting Body Formation in Amoebozoa.</title>
        <authorList>
            <person name="Hillmann F."/>
            <person name="Forbes G."/>
            <person name="Novohradska S."/>
            <person name="Ferling I."/>
            <person name="Riege K."/>
            <person name="Groth M."/>
            <person name="Westermann M."/>
            <person name="Marz M."/>
            <person name="Spaller T."/>
            <person name="Winckler T."/>
            <person name="Schaap P."/>
            <person name="Glockner G."/>
        </authorList>
    </citation>
    <scope>NUCLEOTIDE SEQUENCE [LARGE SCALE GENOMIC DNA]</scope>
    <source>
        <strain evidence="12 13">Jena</strain>
    </source>
</reference>
<keyword evidence="5 11" id="KW-0328">Glycosyltransferase</keyword>
<evidence type="ECO:0000256" key="1">
    <source>
        <dbReference type="ARBA" id="ARBA00004477"/>
    </source>
</evidence>
<evidence type="ECO:0000256" key="6">
    <source>
        <dbReference type="ARBA" id="ARBA00022679"/>
    </source>
</evidence>
<sequence>MLPKTTGGEYAFYERKVIWLAVSSRVVLYILSFLLNDLVNDYDTSTELFAQDEKTSVIMRLFGHLMRWDAIHLLGIAKEGYIYEHTHAFFPFYPLSVHSLSKLIINFIGSYSDSILLSSVIISNLFFVLSTIALYRLSVSTTEEKSEEDYDWAYRVCFLLCLSPANIFFLSPYTETMFMFFTLMGLYGIIKDRRWLASLFFSLSGAVRSNAVLYCGFFVWNILRDSLLHFHQGDQKRKRYILRCFESILQVSIVFVPFLLYQFFVYQRFCQSEGEGTSPWCQQTVPSSYSYIQEKYWNQGFLRYWTIKQIPNFALAAPMMIVSFYGSFHFLIQMYQSHSLMEELKDRVNGRLMIPLHVYWAAFTFIVLFFFHVQTITRFFASIPCLYWTVSRLISEDKGSLPVFWFLLYNILGLCLYTNFYPWT</sequence>
<evidence type="ECO:0000313" key="12">
    <source>
        <dbReference type="EMBL" id="PRP80954.1"/>
    </source>
</evidence>
<dbReference type="GO" id="GO:0006506">
    <property type="term" value="P:GPI anchor biosynthetic process"/>
    <property type="evidence" value="ECO:0007669"/>
    <property type="project" value="UniProtKB-UniPathway"/>
</dbReference>
<feature type="transmembrane region" description="Helical" evidence="11">
    <location>
        <begin position="17"/>
        <end position="35"/>
    </location>
</feature>
<comment type="subcellular location">
    <subcellularLocation>
        <location evidence="1 11">Endoplasmic reticulum membrane</location>
        <topology evidence="1 11">Multi-pass membrane protein</topology>
    </subcellularLocation>
</comment>
<feature type="transmembrane region" description="Helical" evidence="11">
    <location>
        <begin position="240"/>
        <end position="261"/>
    </location>
</feature>
<keyword evidence="4 11" id="KW-0337">GPI-anchor biosynthesis</keyword>
<dbReference type="PANTHER" id="PTHR12468">
    <property type="entry name" value="GPI MANNOSYLTRANSFERASE 2"/>
    <property type="match status" value="1"/>
</dbReference>
<evidence type="ECO:0000256" key="11">
    <source>
        <dbReference type="RuleBase" id="RU363112"/>
    </source>
</evidence>
<dbReference type="InterPro" id="IPR007315">
    <property type="entry name" value="PIG-V/Gpi18"/>
</dbReference>
<keyword evidence="9 11" id="KW-1133">Transmembrane helix</keyword>
<dbReference type="AlphaFoldDB" id="A0A2P6NAH1"/>
<dbReference type="EMBL" id="MDYQ01000134">
    <property type="protein sequence ID" value="PRP80954.1"/>
    <property type="molecule type" value="Genomic_DNA"/>
</dbReference>
<keyword evidence="8 11" id="KW-0256">Endoplasmic reticulum</keyword>
<feature type="transmembrane region" description="Helical" evidence="11">
    <location>
        <begin position="352"/>
        <end position="371"/>
    </location>
</feature>
<dbReference type="GO" id="GO:0000009">
    <property type="term" value="F:alpha-1,6-mannosyltransferase activity"/>
    <property type="evidence" value="ECO:0007669"/>
    <property type="project" value="InterPro"/>
</dbReference>
<evidence type="ECO:0000313" key="13">
    <source>
        <dbReference type="Proteomes" id="UP000241769"/>
    </source>
</evidence>
<dbReference type="Proteomes" id="UP000241769">
    <property type="component" value="Unassembled WGS sequence"/>
</dbReference>
<dbReference type="PANTHER" id="PTHR12468:SF2">
    <property type="entry name" value="GPI MANNOSYLTRANSFERASE 2"/>
    <property type="match status" value="1"/>
</dbReference>
<evidence type="ECO:0000256" key="8">
    <source>
        <dbReference type="ARBA" id="ARBA00022824"/>
    </source>
</evidence>